<feature type="signal peptide" evidence="1">
    <location>
        <begin position="1"/>
        <end position="19"/>
    </location>
</feature>
<dbReference type="InterPro" id="IPR021255">
    <property type="entry name" value="DUF2807"/>
</dbReference>
<dbReference type="Proteomes" id="UP001597201">
    <property type="component" value="Unassembled WGS sequence"/>
</dbReference>
<protein>
    <submittedName>
        <fullName evidence="3">Head GIN domain-containing protein</fullName>
    </submittedName>
</protein>
<dbReference type="Pfam" id="PF10988">
    <property type="entry name" value="DUF2807"/>
    <property type="match status" value="1"/>
</dbReference>
<evidence type="ECO:0000256" key="1">
    <source>
        <dbReference type="SAM" id="SignalP"/>
    </source>
</evidence>
<comment type="caution">
    <text evidence="3">The sequence shown here is derived from an EMBL/GenBank/DDBJ whole genome shotgun (WGS) entry which is preliminary data.</text>
</comment>
<feature type="domain" description="Putative auto-transporter adhesin head GIN" evidence="2">
    <location>
        <begin position="40"/>
        <end position="222"/>
    </location>
</feature>
<keyword evidence="4" id="KW-1185">Reference proteome</keyword>
<organism evidence="3 4">
    <name type="scientific">Namhaeicola litoreus</name>
    <dbReference type="NCBI Taxonomy" id="1052145"/>
    <lineage>
        <taxon>Bacteria</taxon>
        <taxon>Pseudomonadati</taxon>
        <taxon>Bacteroidota</taxon>
        <taxon>Flavobacteriia</taxon>
        <taxon>Flavobacteriales</taxon>
        <taxon>Flavobacteriaceae</taxon>
        <taxon>Namhaeicola</taxon>
    </lineage>
</organism>
<keyword evidence="1" id="KW-0732">Signal</keyword>
<evidence type="ECO:0000313" key="3">
    <source>
        <dbReference type="EMBL" id="MFD1316663.1"/>
    </source>
</evidence>
<evidence type="ECO:0000313" key="4">
    <source>
        <dbReference type="Proteomes" id="UP001597201"/>
    </source>
</evidence>
<dbReference type="Gene3D" id="2.160.20.120">
    <property type="match status" value="1"/>
</dbReference>
<evidence type="ECO:0000259" key="2">
    <source>
        <dbReference type="Pfam" id="PF10988"/>
    </source>
</evidence>
<dbReference type="EMBL" id="JBHTMY010000003">
    <property type="protein sequence ID" value="MFD1316663.1"/>
    <property type="molecule type" value="Genomic_DNA"/>
</dbReference>
<name>A0ABW3Y7W7_9FLAO</name>
<feature type="chain" id="PRO_5046086897" evidence="1">
    <location>
        <begin position="20"/>
        <end position="238"/>
    </location>
</feature>
<proteinExistence type="predicted"/>
<dbReference type="PANTHER" id="PTHR39200:SF1">
    <property type="entry name" value="AUTO-TRANSPORTER ADHESIN HEAD GIN DOMAIN-CONTAINING PROTEIN-RELATED"/>
    <property type="match status" value="1"/>
</dbReference>
<gene>
    <name evidence="3" type="ORF">ACFQ39_13640</name>
</gene>
<accession>A0ABW3Y7W7</accession>
<sequence>MKKSILFIAAILIFSNAIAQNWNKVKGNGNVIKVNRSVGPFEAVEVSGSFDVFLVEGKEGEMTIEGDENLMEYLETDVNNGDLKIKWKKGYNISTRNSFVIHLSVEEINHLSLSGSGKIESKVTLRGDDFSTSVSGSGDMDIVLETNELKVAVSGSGNMDLQGTANQFEASVSGSGDIDAKNLKCKIANMKISGSGGVNLDVSDELIARVSGSGDIRYKGNPAKQDVKVSGSGDITKM</sequence>
<dbReference type="RefSeq" id="WP_377179858.1">
    <property type="nucleotide sequence ID" value="NZ_JBHTMY010000003.1"/>
</dbReference>
<dbReference type="PANTHER" id="PTHR39200">
    <property type="entry name" value="HYPOTHETICAL EXPORTED PROTEIN"/>
    <property type="match status" value="1"/>
</dbReference>
<reference evidence="4" key="1">
    <citation type="journal article" date="2019" name="Int. J. Syst. Evol. Microbiol.">
        <title>The Global Catalogue of Microorganisms (GCM) 10K type strain sequencing project: providing services to taxonomists for standard genome sequencing and annotation.</title>
        <authorList>
            <consortium name="The Broad Institute Genomics Platform"/>
            <consortium name="The Broad Institute Genome Sequencing Center for Infectious Disease"/>
            <person name="Wu L."/>
            <person name="Ma J."/>
        </authorList>
    </citation>
    <scope>NUCLEOTIDE SEQUENCE [LARGE SCALE GENOMIC DNA]</scope>
    <source>
        <strain evidence="4">CCUG 61485</strain>
    </source>
</reference>